<dbReference type="HOGENOM" id="CLU_1309426_0_0_11"/>
<feature type="region of interest" description="Disordered" evidence="1">
    <location>
        <begin position="48"/>
        <end position="68"/>
    </location>
</feature>
<dbReference type="InterPro" id="IPR036411">
    <property type="entry name" value="TorD-like_sf"/>
</dbReference>
<dbReference type="AlphaFoldDB" id="A0A0A8B5U3"/>
<organism evidence="2 3">
    <name type="scientific">Berryella intestinalis</name>
    <dbReference type="NCBI Taxonomy" id="1531429"/>
    <lineage>
        <taxon>Bacteria</taxon>
        <taxon>Bacillati</taxon>
        <taxon>Actinomycetota</taxon>
        <taxon>Coriobacteriia</taxon>
        <taxon>Eggerthellales</taxon>
        <taxon>Eggerthellaceae</taxon>
        <taxon>Berryella</taxon>
    </lineage>
</organism>
<name>A0A0A8B5U3_9ACTN</name>
<evidence type="ECO:0000313" key="2">
    <source>
        <dbReference type="EMBL" id="AJC12719.1"/>
    </source>
</evidence>
<reference evidence="3" key="1">
    <citation type="submission" date="2014-08" db="EMBL/GenBank/DDBJ databases">
        <title>Coriobacteriaceae sp. complete genome.</title>
        <authorList>
            <person name="Looft T."/>
            <person name="Bayles D.O."/>
            <person name="Stanton T.B."/>
        </authorList>
    </citation>
    <scope>NUCLEOTIDE SEQUENCE [LARGE SCALE GENOMIC DNA]</scope>
    <source>
        <strain evidence="3">68-1-3</strain>
    </source>
</reference>
<proteinExistence type="predicted"/>
<dbReference type="KEGG" id="cbac:JI75_08705"/>
<evidence type="ECO:0008006" key="4">
    <source>
        <dbReference type="Google" id="ProtNLM"/>
    </source>
</evidence>
<dbReference type="Proteomes" id="UP000031121">
    <property type="component" value="Chromosome"/>
</dbReference>
<dbReference type="EMBL" id="CP009302">
    <property type="protein sequence ID" value="AJC12719.1"/>
    <property type="molecule type" value="Genomic_DNA"/>
</dbReference>
<dbReference type="InterPro" id="IPR020945">
    <property type="entry name" value="DMSO/NO3_reduct_chaperone"/>
</dbReference>
<protein>
    <recommendedName>
        <fullName evidence="4">Nitrate reductase delta subunit</fullName>
    </recommendedName>
</protein>
<evidence type="ECO:0000256" key="1">
    <source>
        <dbReference type="SAM" id="MobiDB-lite"/>
    </source>
</evidence>
<dbReference type="SUPFAM" id="SSF89155">
    <property type="entry name" value="TorD-like"/>
    <property type="match status" value="1"/>
</dbReference>
<dbReference type="Gene3D" id="1.10.3480.10">
    <property type="entry name" value="TorD-like"/>
    <property type="match status" value="1"/>
</dbReference>
<dbReference type="OrthoDB" id="3173009at2"/>
<dbReference type="STRING" id="1531429.JI75_08705"/>
<evidence type="ECO:0000313" key="3">
    <source>
        <dbReference type="Proteomes" id="UP000031121"/>
    </source>
</evidence>
<accession>A0A0A8B5U3</accession>
<keyword evidence="3" id="KW-1185">Reference proteome</keyword>
<reference evidence="2 3" key="2">
    <citation type="journal article" date="2015" name="Genome Announc.">
        <title>Complete Genome Sequence of Coriobacteriaceae Strain 68-1-3, a Novel Mucus-Degrading Isolate from the Swine Intestinal Tract.</title>
        <authorList>
            <person name="Looft T."/>
            <person name="Bayles D.O."/>
            <person name="Alt D.P."/>
            <person name="Stanton T.B."/>
        </authorList>
    </citation>
    <scope>NUCLEOTIDE SEQUENCE [LARGE SCALE GENOMIC DNA]</scope>
    <source>
        <strain evidence="2 3">68-1-3</strain>
    </source>
</reference>
<dbReference type="Pfam" id="PF02613">
    <property type="entry name" value="Nitrate_red_del"/>
    <property type="match status" value="1"/>
</dbReference>
<dbReference type="RefSeq" id="WP_039690151.1">
    <property type="nucleotide sequence ID" value="NZ_CP009302.1"/>
</dbReference>
<sequence>MKDSEVFAVLSQCFVDIDEGEWDRFVAEQWEPFCGAVARIESFGFGADDASPESRLSVLPAPPTGAEKGSYARRRYTGGLPSSAMPVESLYAAPAQTGSSAALYRSPCADYMADIASRMGLSIPEEFAACPDHLSLELDLVSVLLRAGALDAARTVVLERLAWLPDYRADLERFEDAGFYRALLDCLGAMRRRLSDAGESERADHDENL</sequence>
<gene>
    <name evidence="2" type="ORF">JI75_08705</name>
</gene>